<dbReference type="Pfam" id="PF01863">
    <property type="entry name" value="YgjP-like"/>
    <property type="match status" value="1"/>
</dbReference>
<accession>A0AA49FJ55</accession>
<dbReference type="PANTHER" id="PTHR30399:SF1">
    <property type="entry name" value="UTP PYROPHOSPHATASE"/>
    <property type="match status" value="1"/>
</dbReference>
<feature type="domain" description="YgjP-like metallopeptidase" evidence="1">
    <location>
        <begin position="39"/>
        <end position="239"/>
    </location>
</feature>
<dbReference type="InterPro" id="IPR053136">
    <property type="entry name" value="UTP_pyrophosphatase-like"/>
</dbReference>
<proteinExistence type="predicted"/>
<dbReference type="EMBL" id="CP107246">
    <property type="protein sequence ID" value="WIM04581.1"/>
    <property type="molecule type" value="Genomic_DNA"/>
</dbReference>
<protein>
    <submittedName>
        <fullName evidence="2">M48 family metallopeptidase</fullName>
    </submittedName>
</protein>
<dbReference type="AlphaFoldDB" id="A0AA49FJ55"/>
<evidence type="ECO:0000313" key="2">
    <source>
        <dbReference type="EMBL" id="WIM04581.1"/>
    </source>
</evidence>
<dbReference type="PANTHER" id="PTHR30399">
    <property type="entry name" value="UNCHARACTERIZED PROTEIN YGJP"/>
    <property type="match status" value="1"/>
</dbReference>
<name>A0AA49FJ55_9PROT</name>
<sequence length="247" mass="27838">MFEQLFLFHPPPAAPPPRARHLQIGERIVVFELRQGRRRRLSMTIDERGLRVGAPRNASLAEIDAFVRGHGDWVLKKLDEHAGRAASRYLAVCDGARLPLLGGEVRVRITAGGNRIYWQEDALELAARPDADIGGLARRALQRRALGHFAGRIAHYAERMGCPPPPLALSSARTRWGSCSRETGIRLNWRLIHLPPELIDYVVAHELAHLVEMNHSPRFWGVVERLYPGWHEARAALKRQAAELPIL</sequence>
<gene>
    <name evidence="2" type="ORF">OHM77_07640</name>
</gene>
<reference evidence="2" key="1">
    <citation type="journal article" date="2023" name="Nat. Microbiol.">
        <title>Enrichment and characterization of a nitric oxide-reducing microbial community in a continuous bioreactor.</title>
        <authorList>
            <person name="Garrido-Amador P."/>
            <person name="Stortenbeker N."/>
            <person name="Wessels H.J.C.T."/>
            <person name="Speth D.R."/>
            <person name="Garcia-Heredia I."/>
            <person name="Kartal B."/>
        </authorList>
    </citation>
    <scope>NUCLEOTIDE SEQUENCE</scope>
    <source>
        <strain evidence="2">MAG1</strain>
    </source>
</reference>
<organism evidence="2">
    <name type="scientific">Candidatus Nitricoxidivorans perseverans</name>
    <dbReference type="NCBI Taxonomy" id="2975601"/>
    <lineage>
        <taxon>Bacteria</taxon>
        <taxon>Pseudomonadati</taxon>
        <taxon>Pseudomonadota</taxon>
        <taxon>Betaproteobacteria</taxon>
        <taxon>Nitrosomonadales</taxon>
        <taxon>Sterolibacteriaceae</taxon>
        <taxon>Candidatus Nitricoxidivorans</taxon>
    </lineage>
</organism>
<dbReference type="InterPro" id="IPR002725">
    <property type="entry name" value="YgjP-like_metallopeptidase"/>
</dbReference>
<dbReference type="Proteomes" id="UP001234916">
    <property type="component" value="Chromosome"/>
</dbReference>
<evidence type="ECO:0000259" key="1">
    <source>
        <dbReference type="Pfam" id="PF01863"/>
    </source>
</evidence>
<dbReference type="Gene3D" id="3.30.2010.10">
    <property type="entry name" value="Metalloproteases ('zincins'), catalytic domain"/>
    <property type="match status" value="1"/>
</dbReference>
<dbReference type="KEGG" id="npv:OHM77_07640"/>
<dbReference type="CDD" id="cd07344">
    <property type="entry name" value="M48_yhfN_like"/>
    <property type="match status" value="1"/>
</dbReference>